<dbReference type="SMART" id="SM00151">
    <property type="entry name" value="SWIB"/>
    <property type="match status" value="1"/>
</dbReference>
<feature type="compositionally biased region" description="Basic and acidic residues" evidence="1">
    <location>
        <begin position="41"/>
        <end position="60"/>
    </location>
</feature>
<evidence type="ECO:0000259" key="2">
    <source>
        <dbReference type="PROSITE" id="PS51925"/>
    </source>
</evidence>
<protein>
    <recommendedName>
        <fullName evidence="2">DM2 domain-containing protein</fullName>
    </recommendedName>
</protein>
<accession>A0A6C0BR98</accession>
<organism evidence="3">
    <name type="scientific">viral metagenome</name>
    <dbReference type="NCBI Taxonomy" id="1070528"/>
    <lineage>
        <taxon>unclassified sequences</taxon>
        <taxon>metagenomes</taxon>
        <taxon>organismal metagenomes</taxon>
    </lineage>
</organism>
<dbReference type="SUPFAM" id="SSF47592">
    <property type="entry name" value="SWIB/MDM2 domain"/>
    <property type="match status" value="1"/>
</dbReference>
<sequence>MPPKRVKKIAELDSKIVDTQPKDVKKSVKKTVSNKQPVTVEETKPVAVEETKPVAVEETKPVAVEETKPVTVEEIKPVTVEEIKQEPEPEPVEDTKSDTDIKSDKSETEKNAFITKLNLFTSKVAAINREVRELQTIGRTLEKDFTQVIRAISKQKSKNRINTENRPLSGFAMPSLLSKELYSFLSIEEGTRIPRKDVTRMLNEYIKRNDLRNEKDKRHIIPDAALTKIFGCKESDTVTYFNLQTYMKHHFIKEIKQPTTTFEPIAV</sequence>
<evidence type="ECO:0000313" key="3">
    <source>
        <dbReference type="EMBL" id="QHS94154.1"/>
    </source>
</evidence>
<dbReference type="Gene3D" id="1.10.245.10">
    <property type="entry name" value="SWIB/MDM2 domain"/>
    <property type="match status" value="1"/>
</dbReference>
<feature type="region of interest" description="Disordered" evidence="1">
    <location>
        <begin position="80"/>
        <end position="104"/>
    </location>
</feature>
<dbReference type="InterPro" id="IPR036885">
    <property type="entry name" value="SWIB_MDM2_dom_sf"/>
</dbReference>
<dbReference type="Pfam" id="PF02201">
    <property type="entry name" value="SWIB"/>
    <property type="match status" value="1"/>
</dbReference>
<feature type="region of interest" description="Disordered" evidence="1">
    <location>
        <begin position="1"/>
        <end position="60"/>
    </location>
</feature>
<dbReference type="CDD" id="cd10567">
    <property type="entry name" value="SWIB-MDM2_like"/>
    <property type="match status" value="1"/>
</dbReference>
<feature type="domain" description="DM2" evidence="2">
    <location>
        <begin position="170"/>
        <end position="253"/>
    </location>
</feature>
<dbReference type="InterPro" id="IPR003121">
    <property type="entry name" value="SWIB_MDM2_domain"/>
</dbReference>
<proteinExistence type="predicted"/>
<dbReference type="PANTHER" id="PTHR13844">
    <property type="entry name" value="SWI/SNF-RELATED MATRIX-ASSOCIATED ACTIN-DEPENDENT REGULATOR OF CHROMATIN SUBFAMILY D"/>
    <property type="match status" value="1"/>
</dbReference>
<dbReference type="AlphaFoldDB" id="A0A6C0BR98"/>
<dbReference type="PROSITE" id="PS51925">
    <property type="entry name" value="SWIB_MDM2"/>
    <property type="match status" value="1"/>
</dbReference>
<dbReference type="InterPro" id="IPR019835">
    <property type="entry name" value="SWIB_domain"/>
</dbReference>
<dbReference type="EMBL" id="MN739217">
    <property type="protein sequence ID" value="QHS94154.1"/>
    <property type="molecule type" value="Genomic_DNA"/>
</dbReference>
<reference evidence="3" key="1">
    <citation type="journal article" date="2020" name="Nature">
        <title>Giant virus diversity and host interactions through global metagenomics.</title>
        <authorList>
            <person name="Schulz F."/>
            <person name="Roux S."/>
            <person name="Paez-Espino D."/>
            <person name="Jungbluth S."/>
            <person name="Walsh D.A."/>
            <person name="Denef V.J."/>
            <person name="McMahon K.D."/>
            <person name="Konstantinidis K.T."/>
            <person name="Eloe-Fadrosh E.A."/>
            <person name="Kyrpides N.C."/>
            <person name="Woyke T."/>
        </authorList>
    </citation>
    <scope>NUCLEOTIDE SEQUENCE</scope>
    <source>
        <strain evidence="3">GVMAG-M-3300018416-26</strain>
    </source>
</reference>
<evidence type="ECO:0000256" key="1">
    <source>
        <dbReference type="SAM" id="MobiDB-lite"/>
    </source>
</evidence>
<feature type="compositionally biased region" description="Basic and acidic residues" evidence="1">
    <location>
        <begin position="8"/>
        <end position="26"/>
    </location>
</feature>
<name>A0A6C0BR98_9ZZZZ</name>